<evidence type="ECO:0000256" key="1">
    <source>
        <dbReference type="ARBA" id="ARBA00022737"/>
    </source>
</evidence>
<dbReference type="PROSITE" id="PS50893">
    <property type="entry name" value="ABC_TRANSPORTER_2"/>
    <property type="match status" value="1"/>
</dbReference>
<evidence type="ECO:0000313" key="6">
    <source>
        <dbReference type="Proteomes" id="UP000824190"/>
    </source>
</evidence>
<comment type="caution">
    <text evidence="5">The sequence shown here is derived from an EMBL/GenBank/DDBJ whole genome shotgun (WGS) entry which is preliminary data.</text>
</comment>
<feature type="domain" description="ABC transporter" evidence="4">
    <location>
        <begin position="15"/>
        <end position="259"/>
    </location>
</feature>
<evidence type="ECO:0000313" key="5">
    <source>
        <dbReference type="EMBL" id="HIW91840.1"/>
    </source>
</evidence>
<reference evidence="5" key="1">
    <citation type="journal article" date="2021" name="PeerJ">
        <title>Extensive microbial diversity within the chicken gut microbiome revealed by metagenomics and culture.</title>
        <authorList>
            <person name="Gilroy R."/>
            <person name="Ravi A."/>
            <person name="Getino M."/>
            <person name="Pursley I."/>
            <person name="Horton D.L."/>
            <person name="Alikhan N.F."/>
            <person name="Baker D."/>
            <person name="Gharbi K."/>
            <person name="Hall N."/>
            <person name="Watson M."/>
            <person name="Adriaenssens E.M."/>
            <person name="Foster-Nyarko E."/>
            <person name="Jarju S."/>
            <person name="Secka A."/>
            <person name="Antonio M."/>
            <person name="Oren A."/>
            <person name="Chaudhuri R.R."/>
            <person name="La Ragione R."/>
            <person name="Hildebrand F."/>
            <person name="Pallen M.J."/>
        </authorList>
    </citation>
    <scope>NUCLEOTIDE SEQUENCE</scope>
    <source>
        <strain evidence="5">CHK32-1732</strain>
    </source>
</reference>
<reference evidence="5" key="2">
    <citation type="submission" date="2021-04" db="EMBL/GenBank/DDBJ databases">
        <authorList>
            <person name="Gilroy R."/>
        </authorList>
    </citation>
    <scope>NUCLEOTIDE SEQUENCE</scope>
    <source>
        <strain evidence="5">CHK32-1732</strain>
    </source>
</reference>
<dbReference type="GO" id="GO:0005524">
    <property type="term" value="F:ATP binding"/>
    <property type="evidence" value="ECO:0007669"/>
    <property type="project" value="UniProtKB-KW"/>
</dbReference>
<keyword evidence="2" id="KW-0547">Nucleotide-binding</keyword>
<dbReference type="Proteomes" id="UP000824190">
    <property type="component" value="Unassembled WGS sequence"/>
</dbReference>
<dbReference type="InterPro" id="IPR050611">
    <property type="entry name" value="ABCF"/>
</dbReference>
<gene>
    <name evidence="5" type="ORF">H9870_09300</name>
</gene>
<evidence type="ECO:0000259" key="4">
    <source>
        <dbReference type="PROSITE" id="PS50893"/>
    </source>
</evidence>
<evidence type="ECO:0000256" key="2">
    <source>
        <dbReference type="ARBA" id="ARBA00022741"/>
    </source>
</evidence>
<keyword evidence="1" id="KW-0677">Repeat</keyword>
<dbReference type="AlphaFoldDB" id="A0A9D1RQS8"/>
<sequence>MSRVRTHTPTHASHVRTADVHVTIGGRTVLTGVTVTVAAGRRVLVVGENGAGKSTVLRALAGEIVPDAGTVDRSGSLTLVHQGMDDSPGQTVGDLVAEATAESDQALADLDEALTGGDLGEAYEEALDRATLLDAWDAHRRVDVALEGLGACTDRQRELLALSHGQRYRVRLACALASGAGTLLLDEPTNHLDATALAFLTKAVLDYAGGVAVVTHDRALLRDLSADGSATYLDLDPTSDGTPRTFTGTYDDWVDARRADRERWEQEYTAQVTEHRRLAAAVEDARGRQVTGWRPGKGAPKHGRATRVDGVVQTLHRRQEALDAHAVDIPEPPLELRWPQVAVESGRTLLRCEELTVPGRLDVPVTLSLSGGDRLLLTGPNGAGKSTLIGEIAAADRESSSMTVGENVRIGVLTQHEPQWDSPDLVAAEVYDRHVQSLNADAPGLSSLGLLDREARSTPVARMSQGQQRRLHVALVLAGRPDLLVLDEPTNHLSAPLVDAMTDALTATQAAVVVATHDRQMLRDLSEKAGWPRLELGGSPT</sequence>
<dbReference type="InterPro" id="IPR003439">
    <property type="entry name" value="ABC_transporter-like_ATP-bd"/>
</dbReference>
<name>A0A9D1RQS8_9CORY</name>
<evidence type="ECO:0000256" key="3">
    <source>
        <dbReference type="ARBA" id="ARBA00022840"/>
    </source>
</evidence>
<dbReference type="SMART" id="SM00382">
    <property type="entry name" value="AAA"/>
    <property type="match status" value="2"/>
</dbReference>
<dbReference type="Pfam" id="PF00005">
    <property type="entry name" value="ABC_tran"/>
    <property type="match status" value="2"/>
</dbReference>
<protein>
    <submittedName>
        <fullName evidence="5">ATP-binding cassette domain-containing protein</fullName>
    </submittedName>
</protein>
<accession>A0A9D1RQS8</accession>
<proteinExistence type="predicted"/>
<dbReference type="GO" id="GO:0016887">
    <property type="term" value="F:ATP hydrolysis activity"/>
    <property type="evidence" value="ECO:0007669"/>
    <property type="project" value="InterPro"/>
</dbReference>
<dbReference type="PANTHER" id="PTHR19211:SF14">
    <property type="entry name" value="ATP-BINDING CASSETTE SUB-FAMILY F MEMBER 1"/>
    <property type="match status" value="1"/>
</dbReference>
<dbReference type="FunFam" id="3.40.50.300:FF:000011">
    <property type="entry name" value="Putative ABC transporter ATP-binding component"/>
    <property type="match status" value="1"/>
</dbReference>
<organism evidence="5 6">
    <name type="scientific">Candidatus Corynebacterium avicola</name>
    <dbReference type="NCBI Taxonomy" id="2838527"/>
    <lineage>
        <taxon>Bacteria</taxon>
        <taxon>Bacillati</taxon>
        <taxon>Actinomycetota</taxon>
        <taxon>Actinomycetes</taxon>
        <taxon>Mycobacteriales</taxon>
        <taxon>Corynebacteriaceae</taxon>
        <taxon>Corynebacterium</taxon>
    </lineage>
</organism>
<dbReference type="EMBL" id="DXGC01000077">
    <property type="protein sequence ID" value="HIW91840.1"/>
    <property type="molecule type" value="Genomic_DNA"/>
</dbReference>
<dbReference type="Gene3D" id="3.40.50.300">
    <property type="entry name" value="P-loop containing nucleotide triphosphate hydrolases"/>
    <property type="match status" value="2"/>
</dbReference>
<dbReference type="InterPro" id="IPR027417">
    <property type="entry name" value="P-loop_NTPase"/>
</dbReference>
<dbReference type="InterPro" id="IPR003593">
    <property type="entry name" value="AAA+_ATPase"/>
</dbReference>
<dbReference type="SUPFAM" id="SSF52540">
    <property type="entry name" value="P-loop containing nucleoside triphosphate hydrolases"/>
    <property type="match status" value="2"/>
</dbReference>
<keyword evidence="3 5" id="KW-0067">ATP-binding</keyword>
<dbReference type="PANTHER" id="PTHR19211">
    <property type="entry name" value="ATP-BINDING TRANSPORT PROTEIN-RELATED"/>
    <property type="match status" value="1"/>
</dbReference>